<keyword evidence="5" id="KW-0442">Lipid degradation</keyword>
<evidence type="ECO:0000256" key="1">
    <source>
        <dbReference type="ARBA" id="ARBA00004613"/>
    </source>
</evidence>
<dbReference type="EMBL" id="LGAV01000001">
    <property type="protein sequence ID" value="KOS16242.1"/>
    <property type="molecule type" value="Genomic_DNA"/>
</dbReference>
<dbReference type="PANTHER" id="PTHR45856:SF25">
    <property type="entry name" value="FUNGAL LIPASE-LIKE DOMAIN-CONTAINING PROTEIN"/>
    <property type="match status" value="1"/>
</dbReference>
<dbReference type="PANTHER" id="PTHR45856">
    <property type="entry name" value="ALPHA/BETA-HYDROLASES SUPERFAMILY PROTEIN"/>
    <property type="match status" value="1"/>
</dbReference>
<gene>
    <name evidence="12" type="ORF">Malapachy_2949</name>
</gene>
<dbReference type="SMR" id="A0A0M9VR44"/>
<keyword evidence="2" id="KW-0964">Secreted</keyword>
<dbReference type="GO" id="GO:0016787">
    <property type="term" value="F:hydrolase activity"/>
    <property type="evidence" value="ECO:0007669"/>
    <property type="project" value="UniProtKB-KW"/>
</dbReference>
<evidence type="ECO:0000256" key="8">
    <source>
        <dbReference type="ARBA" id="ARBA00043996"/>
    </source>
</evidence>
<proteinExistence type="inferred from homology"/>
<evidence type="ECO:0000256" key="7">
    <source>
        <dbReference type="ARBA" id="ARBA00023157"/>
    </source>
</evidence>
<reference evidence="12 13" key="1">
    <citation type="submission" date="2015-07" db="EMBL/GenBank/DDBJ databases">
        <title>Draft Genome Sequence of Malassezia furfur CBS1878 and Malassezia pachydermatis CBS1879.</title>
        <authorList>
            <person name="Triana S."/>
            <person name="Ohm R."/>
            <person name="Gonzalez A."/>
            <person name="DeCock H."/>
            <person name="Restrepo S."/>
            <person name="Celis A."/>
        </authorList>
    </citation>
    <scope>NUCLEOTIDE SEQUENCE [LARGE SCALE GENOMIC DNA]</scope>
    <source>
        <strain evidence="12 13">CBS 1879</strain>
    </source>
</reference>
<dbReference type="GeneID" id="28729308"/>
<dbReference type="InterPro" id="IPR029058">
    <property type="entry name" value="AB_hydrolase_fold"/>
</dbReference>
<dbReference type="CDD" id="cd00519">
    <property type="entry name" value="Lipase_3"/>
    <property type="match status" value="1"/>
</dbReference>
<dbReference type="Proteomes" id="UP000037751">
    <property type="component" value="Unassembled WGS sequence"/>
</dbReference>
<dbReference type="VEuPathDB" id="FungiDB:Malapachy_2949"/>
<keyword evidence="3" id="KW-0732">Signal</keyword>
<dbReference type="SUPFAM" id="SSF53474">
    <property type="entry name" value="alpha/beta-Hydrolases"/>
    <property type="match status" value="1"/>
</dbReference>
<evidence type="ECO:0000256" key="5">
    <source>
        <dbReference type="ARBA" id="ARBA00022963"/>
    </source>
</evidence>
<evidence type="ECO:0000256" key="2">
    <source>
        <dbReference type="ARBA" id="ARBA00022525"/>
    </source>
</evidence>
<dbReference type="GO" id="GO:0005576">
    <property type="term" value="C:extracellular region"/>
    <property type="evidence" value="ECO:0007669"/>
    <property type="project" value="UniProtKB-SubCell"/>
</dbReference>
<dbReference type="OrthoDB" id="426718at2759"/>
<accession>A0A0M9VR44</accession>
<feature type="domain" description="Fungal lipase-type" evidence="11">
    <location>
        <begin position="2"/>
        <end position="137"/>
    </location>
</feature>
<keyword evidence="7" id="KW-1015">Disulfide bond</keyword>
<comment type="caution">
    <text evidence="12">The sequence shown here is derived from an EMBL/GenBank/DDBJ whole genome shotgun (WGS) entry which is preliminary data.</text>
</comment>
<evidence type="ECO:0000259" key="11">
    <source>
        <dbReference type="Pfam" id="PF01764"/>
    </source>
</evidence>
<sequence length="209" mass="23644">MGTNDSSLQSSMNDFLFLPEPANDRYRHNMPGSVRLMHGFQQPYVDLVDDVQAAITQHKTERNESRVTVIGQSQGAAIGLLSAVDFHQRLDGGIYRAYLFGLPRLGNPVFANYVDKTIGDRLRWVVNGHDWVPNVPLRIAGYQHPSNYVWIFPANSSHWKLYPGQENIHGFASVPLDYFKSWDHEGVYFHTQVGTIRGRCPAVAGQDFQ</sequence>
<comment type="similarity">
    <text evidence="8">Belongs to the AB hydrolase superfamily. Lipase family. Class 3 subfamily.</text>
</comment>
<comment type="catalytic activity">
    <reaction evidence="10">
        <text>a monoacylglycerol + H2O = glycerol + a fatty acid + H(+)</text>
        <dbReference type="Rhea" id="RHEA:15245"/>
        <dbReference type="ChEBI" id="CHEBI:15377"/>
        <dbReference type="ChEBI" id="CHEBI:15378"/>
        <dbReference type="ChEBI" id="CHEBI:17408"/>
        <dbReference type="ChEBI" id="CHEBI:17754"/>
        <dbReference type="ChEBI" id="CHEBI:28868"/>
    </reaction>
</comment>
<evidence type="ECO:0000256" key="3">
    <source>
        <dbReference type="ARBA" id="ARBA00022729"/>
    </source>
</evidence>
<name>A0A0M9VR44_9BASI</name>
<dbReference type="GO" id="GO:0016042">
    <property type="term" value="P:lipid catabolic process"/>
    <property type="evidence" value="ECO:0007669"/>
    <property type="project" value="UniProtKB-KW"/>
</dbReference>
<evidence type="ECO:0000313" key="12">
    <source>
        <dbReference type="EMBL" id="KOS16242.1"/>
    </source>
</evidence>
<evidence type="ECO:0000256" key="9">
    <source>
        <dbReference type="ARBA" id="ARBA00047591"/>
    </source>
</evidence>
<evidence type="ECO:0000256" key="10">
    <source>
        <dbReference type="ARBA" id="ARBA00048461"/>
    </source>
</evidence>
<dbReference type="Gene3D" id="3.40.50.1820">
    <property type="entry name" value="alpha/beta hydrolase"/>
    <property type="match status" value="1"/>
</dbReference>
<evidence type="ECO:0000256" key="4">
    <source>
        <dbReference type="ARBA" id="ARBA00022801"/>
    </source>
</evidence>
<dbReference type="InterPro" id="IPR002921">
    <property type="entry name" value="Fungal_lipase-type"/>
</dbReference>
<dbReference type="InterPro" id="IPR051218">
    <property type="entry name" value="Sec_MonoDiacylglyc_Lipase"/>
</dbReference>
<protein>
    <submittedName>
        <fullName evidence="12">Putative secretory lipase (Family 3)</fullName>
    </submittedName>
</protein>
<evidence type="ECO:0000256" key="6">
    <source>
        <dbReference type="ARBA" id="ARBA00023098"/>
    </source>
</evidence>
<evidence type="ECO:0000313" key="13">
    <source>
        <dbReference type="Proteomes" id="UP000037751"/>
    </source>
</evidence>
<dbReference type="Pfam" id="PF01764">
    <property type="entry name" value="Lipase_3"/>
    <property type="match status" value="1"/>
</dbReference>
<keyword evidence="4" id="KW-0378">Hydrolase</keyword>
<keyword evidence="13" id="KW-1185">Reference proteome</keyword>
<comment type="catalytic activity">
    <reaction evidence="9">
        <text>a diacylglycerol + H2O = a monoacylglycerol + a fatty acid + H(+)</text>
        <dbReference type="Rhea" id="RHEA:32731"/>
        <dbReference type="ChEBI" id="CHEBI:15377"/>
        <dbReference type="ChEBI" id="CHEBI:15378"/>
        <dbReference type="ChEBI" id="CHEBI:17408"/>
        <dbReference type="ChEBI" id="CHEBI:18035"/>
        <dbReference type="ChEBI" id="CHEBI:28868"/>
    </reaction>
</comment>
<dbReference type="RefSeq" id="XP_017993874.1">
    <property type="nucleotide sequence ID" value="XM_018137432.1"/>
</dbReference>
<organism evidence="12 13">
    <name type="scientific">Malassezia pachydermatis</name>
    <dbReference type="NCBI Taxonomy" id="77020"/>
    <lineage>
        <taxon>Eukaryota</taxon>
        <taxon>Fungi</taxon>
        <taxon>Dikarya</taxon>
        <taxon>Basidiomycota</taxon>
        <taxon>Ustilaginomycotina</taxon>
        <taxon>Malasseziomycetes</taxon>
        <taxon>Malasseziales</taxon>
        <taxon>Malasseziaceae</taxon>
        <taxon>Malassezia</taxon>
    </lineage>
</organism>
<dbReference type="AlphaFoldDB" id="A0A0M9VR44"/>
<keyword evidence="6" id="KW-0443">Lipid metabolism</keyword>
<comment type="subcellular location">
    <subcellularLocation>
        <location evidence="1">Secreted</location>
    </subcellularLocation>
</comment>